<dbReference type="AlphaFoldDB" id="A0A6G1DVC1"/>
<dbReference type="Proteomes" id="UP000479710">
    <property type="component" value="Unassembled WGS sequence"/>
</dbReference>
<feature type="non-terminal residue" evidence="2">
    <location>
        <position position="1"/>
    </location>
</feature>
<comment type="caution">
    <text evidence="2">The sequence shown here is derived from an EMBL/GenBank/DDBJ whole genome shotgun (WGS) entry which is preliminary data.</text>
</comment>
<evidence type="ECO:0000256" key="1">
    <source>
        <dbReference type="SAM" id="MobiDB-lite"/>
    </source>
</evidence>
<name>A0A6G1DVC1_9ORYZ</name>
<feature type="region of interest" description="Disordered" evidence="1">
    <location>
        <begin position="1"/>
        <end position="80"/>
    </location>
</feature>
<feature type="compositionally biased region" description="Basic and acidic residues" evidence="1">
    <location>
        <begin position="1"/>
        <end position="11"/>
    </location>
</feature>
<accession>A0A6G1DVC1</accession>
<evidence type="ECO:0000313" key="2">
    <source>
        <dbReference type="EMBL" id="KAF0916429.1"/>
    </source>
</evidence>
<dbReference type="EMBL" id="SPHZ02000005">
    <property type="protein sequence ID" value="KAF0916429.1"/>
    <property type="molecule type" value="Genomic_DNA"/>
</dbReference>
<keyword evidence="3" id="KW-1185">Reference proteome</keyword>
<feature type="non-terminal residue" evidence="2">
    <location>
        <position position="80"/>
    </location>
</feature>
<feature type="compositionally biased region" description="Polar residues" evidence="1">
    <location>
        <begin position="38"/>
        <end position="50"/>
    </location>
</feature>
<feature type="compositionally biased region" description="Basic and acidic residues" evidence="1">
    <location>
        <begin position="68"/>
        <end position="80"/>
    </location>
</feature>
<organism evidence="2 3">
    <name type="scientific">Oryza meyeriana var. granulata</name>
    <dbReference type="NCBI Taxonomy" id="110450"/>
    <lineage>
        <taxon>Eukaryota</taxon>
        <taxon>Viridiplantae</taxon>
        <taxon>Streptophyta</taxon>
        <taxon>Embryophyta</taxon>
        <taxon>Tracheophyta</taxon>
        <taxon>Spermatophyta</taxon>
        <taxon>Magnoliopsida</taxon>
        <taxon>Liliopsida</taxon>
        <taxon>Poales</taxon>
        <taxon>Poaceae</taxon>
        <taxon>BOP clade</taxon>
        <taxon>Oryzoideae</taxon>
        <taxon>Oryzeae</taxon>
        <taxon>Oryzinae</taxon>
        <taxon>Oryza</taxon>
        <taxon>Oryza meyeriana</taxon>
    </lineage>
</organism>
<reference evidence="2 3" key="1">
    <citation type="submission" date="2019-11" db="EMBL/GenBank/DDBJ databases">
        <title>Whole genome sequence of Oryza granulata.</title>
        <authorList>
            <person name="Li W."/>
        </authorList>
    </citation>
    <scope>NUCLEOTIDE SEQUENCE [LARGE SCALE GENOMIC DNA]</scope>
    <source>
        <strain evidence="3">cv. Menghai</strain>
        <tissue evidence="2">Leaf</tissue>
    </source>
</reference>
<evidence type="ECO:0000313" key="3">
    <source>
        <dbReference type="Proteomes" id="UP000479710"/>
    </source>
</evidence>
<proteinExistence type="predicted"/>
<sequence length="80" mass="8673">ETSNKEHEEKVLPTSSPTAVVHHGSSDKAKAIAETPHISLQSDTSLPTKSTGKKRERPAATTPVVKKLFKESAQDKHNDT</sequence>
<protein>
    <submittedName>
        <fullName evidence="2">Uncharacterized protein</fullName>
    </submittedName>
</protein>
<gene>
    <name evidence="2" type="ORF">E2562_007523</name>
</gene>